<feature type="chain" id="PRO_5012678339" evidence="5">
    <location>
        <begin position="16"/>
        <end position="512"/>
    </location>
</feature>
<evidence type="ECO:0000256" key="5">
    <source>
        <dbReference type="SAM" id="SignalP"/>
    </source>
</evidence>
<accession>A0A177B5Z9</accession>
<feature type="disulfide bond" evidence="4">
    <location>
        <begin position="192"/>
        <end position="253"/>
    </location>
</feature>
<evidence type="ECO:0000259" key="7">
    <source>
        <dbReference type="PROSITE" id="PS51034"/>
    </source>
</evidence>
<dbReference type="SMART" id="SM00241">
    <property type="entry name" value="ZP"/>
    <property type="match status" value="1"/>
</dbReference>
<organism evidence="8 9">
    <name type="scientific">Intoshia linei</name>
    <dbReference type="NCBI Taxonomy" id="1819745"/>
    <lineage>
        <taxon>Eukaryota</taxon>
        <taxon>Metazoa</taxon>
        <taxon>Spiralia</taxon>
        <taxon>Lophotrochozoa</taxon>
        <taxon>Mesozoa</taxon>
        <taxon>Orthonectida</taxon>
        <taxon>Rhopaluridae</taxon>
        <taxon>Intoshia</taxon>
    </lineage>
</organism>
<dbReference type="Gene3D" id="2.60.40.4100">
    <property type="entry name" value="Zona pellucida, ZP-C domain"/>
    <property type="match status" value="1"/>
</dbReference>
<dbReference type="SUPFAM" id="SSF56487">
    <property type="entry name" value="SRCR-like"/>
    <property type="match status" value="2"/>
</dbReference>
<dbReference type="PROSITE" id="PS50287">
    <property type="entry name" value="SRCR_2"/>
    <property type="match status" value="2"/>
</dbReference>
<keyword evidence="1 5" id="KW-0732">Signal</keyword>
<name>A0A177B5Z9_9BILA</name>
<evidence type="ECO:0000256" key="2">
    <source>
        <dbReference type="ARBA" id="ARBA00023157"/>
    </source>
</evidence>
<evidence type="ECO:0000256" key="3">
    <source>
        <dbReference type="ARBA" id="ARBA00023180"/>
    </source>
</evidence>
<dbReference type="PROSITE" id="PS00420">
    <property type="entry name" value="SRCR_1"/>
    <property type="match status" value="1"/>
</dbReference>
<evidence type="ECO:0000259" key="6">
    <source>
        <dbReference type="PROSITE" id="PS50287"/>
    </source>
</evidence>
<dbReference type="AlphaFoldDB" id="A0A177B5Z9"/>
<dbReference type="Pfam" id="PF00530">
    <property type="entry name" value="SRCR"/>
    <property type="match status" value="2"/>
</dbReference>
<dbReference type="Pfam" id="PF00100">
    <property type="entry name" value="Zona_pellucida"/>
    <property type="match status" value="1"/>
</dbReference>
<dbReference type="Proteomes" id="UP000078046">
    <property type="component" value="Unassembled WGS sequence"/>
</dbReference>
<feature type="domain" description="ZP" evidence="7">
    <location>
        <begin position="268"/>
        <end position="512"/>
    </location>
</feature>
<dbReference type="OrthoDB" id="6286334at2759"/>
<proteinExistence type="predicted"/>
<evidence type="ECO:0000256" key="1">
    <source>
        <dbReference type="ARBA" id="ARBA00022729"/>
    </source>
</evidence>
<dbReference type="PROSITE" id="PS51034">
    <property type="entry name" value="ZP_2"/>
    <property type="match status" value="1"/>
</dbReference>
<dbReference type="EMBL" id="LWCA01000378">
    <property type="protein sequence ID" value="OAF68844.1"/>
    <property type="molecule type" value="Genomic_DNA"/>
</dbReference>
<dbReference type="Gene3D" id="2.60.40.3210">
    <property type="entry name" value="Zona pellucida, ZP-N domain"/>
    <property type="match status" value="1"/>
</dbReference>
<feature type="domain" description="SRCR" evidence="6">
    <location>
        <begin position="154"/>
        <end position="254"/>
    </location>
</feature>
<dbReference type="FunFam" id="3.10.250.10:FF:000011">
    <property type="entry name" value="Scavenger receptor class A member 5"/>
    <property type="match status" value="1"/>
</dbReference>
<dbReference type="InterPro" id="IPR036772">
    <property type="entry name" value="SRCR-like_dom_sf"/>
</dbReference>
<dbReference type="Gene3D" id="3.10.250.10">
    <property type="entry name" value="SRCR-like domain"/>
    <property type="match status" value="2"/>
</dbReference>
<comment type="caution">
    <text evidence="4">Lacks conserved residue(s) required for the propagation of feature annotation.</text>
</comment>
<dbReference type="PANTHER" id="PTHR48071">
    <property type="entry name" value="SRCR DOMAIN-CONTAINING PROTEIN"/>
    <property type="match status" value="1"/>
</dbReference>
<protein>
    <submittedName>
        <fullName evidence="8">CD5 antigen-like protein</fullName>
    </submittedName>
</protein>
<feature type="domain" description="SRCR" evidence="6">
    <location>
        <begin position="21"/>
        <end position="123"/>
    </location>
</feature>
<feature type="disulfide bond" evidence="4">
    <location>
        <begin position="92"/>
        <end position="102"/>
    </location>
</feature>
<sequence>MKILYLAILLNRVLSEVIGGIRLTGGLSEREGRVEIFIDGVWGTICDDDWGTKEAAVVCRMLGYEGLTRILKDSNTLYGLAAGQIWLDNVNCDGNEFSLSHCLHQGYGVTNCSHDEDVSVVCIGDSRKPDTPDPIDIFTTASPEDGNCLPKSDIKIIGLNTNSIGRVMVKIKDKWGSVCDDSFGFNEAKVVCRMMCLSTVNAKAIVSSAFGNMTEPIFLDDVKCKGDESSLLDCTSNKEKHDCHLNEPAIVSCQNTPIALTIPKPEIICENNRIVAKFKKSQDSRLRPDHLTVYNRTENCNFETMMDGNFVYMYVPIDSCNTYKLKTNDSIIYRNKIKYNVTNNDNVFSYYPEIEIISISCRISRSSSHMYKIFTEKHNNTETEAMGDFHVSVTLWNATSLQLIKSYPAIVELGEPIRVELSLNSIDRSLKMNIEECSARSVENAEKIYFIKNKCPIDKNVVVESHSDGTQSFQIYAFRFRDTKSSLVYVNCTVYVCDVEEKLDMCDRTCIL</sequence>
<keyword evidence="2 4" id="KW-1015">Disulfide bond</keyword>
<feature type="disulfide bond" evidence="4">
    <location>
        <begin position="179"/>
        <end position="243"/>
    </location>
</feature>
<comment type="caution">
    <text evidence="8">The sequence shown here is derived from an EMBL/GenBank/DDBJ whole genome shotgun (WGS) entry which is preliminary data.</text>
</comment>
<dbReference type="InterPro" id="IPR001507">
    <property type="entry name" value="ZP_dom"/>
</dbReference>
<keyword evidence="3" id="KW-0325">Glycoprotein</keyword>
<dbReference type="SMART" id="SM00202">
    <property type="entry name" value="SR"/>
    <property type="match status" value="2"/>
</dbReference>
<evidence type="ECO:0000313" key="9">
    <source>
        <dbReference type="Proteomes" id="UP000078046"/>
    </source>
</evidence>
<dbReference type="InterPro" id="IPR001190">
    <property type="entry name" value="SRCR"/>
</dbReference>
<evidence type="ECO:0000256" key="4">
    <source>
        <dbReference type="PROSITE-ProRule" id="PRU00196"/>
    </source>
</evidence>
<gene>
    <name evidence="8" type="ORF">A3Q56_03370</name>
</gene>
<dbReference type="InterPro" id="IPR042235">
    <property type="entry name" value="ZP-C_dom"/>
</dbReference>
<feature type="disulfide bond" evidence="4">
    <location>
        <begin position="224"/>
        <end position="234"/>
    </location>
</feature>
<feature type="signal peptide" evidence="5">
    <location>
        <begin position="1"/>
        <end position="15"/>
    </location>
</feature>
<dbReference type="PANTHER" id="PTHR48071:SF18">
    <property type="entry name" value="DELETED IN MALIGNANT BRAIN TUMORS 1 PROTEIN-RELATED"/>
    <property type="match status" value="1"/>
</dbReference>
<dbReference type="InterPro" id="IPR055355">
    <property type="entry name" value="ZP-C"/>
</dbReference>
<dbReference type="GO" id="GO:0016020">
    <property type="term" value="C:membrane"/>
    <property type="evidence" value="ECO:0007669"/>
    <property type="project" value="InterPro"/>
</dbReference>
<keyword evidence="9" id="KW-1185">Reference proteome</keyword>
<dbReference type="PRINTS" id="PR00258">
    <property type="entry name" value="SPERACTRCPTR"/>
</dbReference>
<reference evidence="8 9" key="1">
    <citation type="submission" date="2016-04" db="EMBL/GenBank/DDBJ databases">
        <title>The genome of Intoshia linei affirms orthonectids as highly simplified spiralians.</title>
        <authorList>
            <person name="Mikhailov K.V."/>
            <person name="Slusarev G.S."/>
            <person name="Nikitin M.A."/>
            <person name="Logacheva M.D."/>
            <person name="Penin A."/>
            <person name="Aleoshin V."/>
            <person name="Panchin Y.V."/>
        </authorList>
    </citation>
    <scope>NUCLEOTIDE SEQUENCE [LARGE SCALE GENOMIC DNA]</scope>
    <source>
        <strain evidence="8">Intl2013</strain>
        <tissue evidence="8">Whole animal</tissue>
    </source>
</reference>
<dbReference type="FunFam" id="3.10.250.10:FF:000001">
    <property type="entry name" value="Lysyl oxidase 4 isoform X1"/>
    <property type="match status" value="1"/>
</dbReference>
<evidence type="ECO:0000313" key="8">
    <source>
        <dbReference type="EMBL" id="OAF68844.1"/>
    </source>
</evidence>